<reference evidence="6" key="2">
    <citation type="submission" date="2020-04" db="EMBL/GenBank/DDBJ databases">
        <authorList>
            <consortium name="NCBI Genome Project"/>
        </authorList>
    </citation>
    <scope>NUCLEOTIDE SEQUENCE</scope>
    <source>
        <strain evidence="6">CBS 781.70</strain>
    </source>
</reference>
<evidence type="ECO:0008006" key="7">
    <source>
        <dbReference type="Google" id="ProtNLM"/>
    </source>
</evidence>
<evidence type="ECO:0000259" key="3">
    <source>
        <dbReference type="Pfam" id="PF24181"/>
    </source>
</evidence>
<dbReference type="InterPro" id="IPR011989">
    <property type="entry name" value="ARM-like"/>
</dbReference>
<dbReference type="InterPro" id="IPR016024">
    <property type="entry name" value="ARM-type_fold"/>
</dbReference>
<dbReference type="SUPFAM" id="SSF48371">
    <property type="entry name" value="ARM repeat"/>
    <property type="match status" value="1"/>
</dbReference>
<dbReference type="GO" id="GO:0005737">
    <property type="term" value="C:cytoplasm"/>
    <property type="evidence" value="ECO:0007669"/>
    <property type="project" value="TreeGrafter"/>
</dbReference>
<protein>
    <recommendedName>
        <fullName evidence="7">ARM repeat-containing protein</fullName>
    </recommendedName>
</protein>
<evidence type="ECO:0000313" key="6">
    <source>
        <dbReference type="RefSeq" id="XP_033534216.1"/>
    </source>
</evidence>
<feature type="region of interest" description="Disordered" evidence="1">
    <location>
        <begin position="885"/>
        <end position="915"/>
    </location>
</feature>
<dbReference type="EMBL" id="ML975157">
    <property type="protein sequence ID" value="KAF1812585.1"/>
    <property type="molecule type" value="Genomic_DNA"/>
</dbReference>
<dbReference type="Gene3D" id="1.25.10.10">
    <property type="entry name" value="Leucine-rich Repeat Variant"/>
    <property type="match status" value="1"/>
</dbReference>
<feature type="domain" description="TTI1 N-terminal TPR" evidence="2">
    <location>
        <begin position="28"/>
        <end position="329"/>
    </location>
</feature>
<feature type="domain" description="TTI1 C-terminal TPR" evidence="3">
    <location>
        <begin position="713"/>
        <end position="876"/>
    </location>
</feature>
<keyword evidence="5" id="KW-1185">Reference proteome</keyword>
<name>A0A6G1G396_9PEZI</name>
<accession>A0A6G1G396</accession>
<dbReference type="InterPro" id="IPR052587">
    <property type="entry name" value="TELO2-interacting_protein_1"/>
</dbReference>
<dbReference type="InterPro" id="IPR049362">
    <property type="entry name" value="TTI1_rpt"/>
</dbReference>
<dbReference type="InterPro" id="IPR057566">
    <property type="entry name" value="TPR_TTI1_N"/>
</dbReference>
<dbReference type="Proteomes" id="UP000504638">
    <property type="component" value="Unplaced"/>
</dbReference>
<dbReference type="GeneID" id="54418112"/>
<sequence length="1019" mass="111493">MERTRAVFQRVCVLRRSLNYFTDGTVYQLRPSCVSLSQAALELRASASSKAIQDAVVSSLTAVHRELVEIISKDPQAVDDKIADYVYFPIDHVLDQFRKVSGRALELACASVFALLQSAWRVNIPPVLAIRLLDRLSPLMDKENADKITEELVCQTLKCVNLTFSALGSSPVGSSIAESKNIPHVGQAVFEVLQQIEDGPSVEIQRLALTAINTFVQMYPDRVTLGTKFLPGIVSTLSKVLAPKATGRRTTSVIVASIQLLSLVLVRMFGETVELAAASNHTEMTTSKAPNTKRELSPEWTTKAVSQIKVVIGNVVKFRSHERREVRSAGNLLLDDKLSGLLEEIAHDWVLALPRLSQTSDPVSRLRSLEAIKLTIGLFSDSDSGISILQQSLITNLLESTLLSIPKALPKASISEGVFGHAALDSIPTSHIRGSTVFSPVFRDSSNDQDALTTISSFVSGFPSSELLQNNLDGLLASVEYGSGEEQMASFWLSLNILRAAIESDTTQFLNIESESSPFESLEQLYALSLAILEESDANSSPWQLQALALECIAEQAHQAGEDFSLDLVDALFPVLQLIGSPVKGLRDHAAACLNIIAEACNYTDVRELIVSNADYLVNAVGLKLNAFETSAGAPMVLLMMVRLCGPSILPFIDDVVDTIFAALESFHGFPDVVELLFAVIKVIADEGVKAPQLEITAGGEDHRGHPIDDCTFEDVLLSIKKAARLASEEEDAIVETKGKDLSASNIDHSDDENDPTSLGTEDDAGKSISETKTYRLLFNISELTQHYLPYQSAPFRRSILSLLTITLPAISKHEDTLLPLINTLWPVVVVRIGDQEPYVAAAALDVVRTMCEYAGKFVKSRIQDEWHRIIGVLRTKTQGAVVGANSGVGKGTDRSGRDDKSLAALPRGTSDLSAPEPYVDQSMKSFKDSASKLILSIIENVRVNDDIFDEALALFSHQLMDLDIRSVFEQRNADAVWLAMIQLGQRSENSHIYEVFKPELERVQEPPGDGRWNFIRVV</sequence>
<dbReference type="AlphaFoldDB" id="A0A6G1G396"/>
<evidence type="ECO:0000313" key="5">
    <source>
        <dbReference type="Proteomes" id="UP000504638"/>
    </source>
</evidence>
<dbReference type="Pfam" id="PF21547">
    <property type="entry name" value="TTI1"/>
    <property type="match status" value="1"/>
</dbReference>
<evidence type="ECO:0000256" key="1">
    <source>
        <dbReference type="SAM" id="MobiDB-lite"/>
    </source>
</evidence>
<feature type="region of interest" description="Disordered" evidence="1">
    <location>
        <begin position="743"/>
        <end position="766"/>
    </location>
</feature>
<proteinExistence type="predicted"/>
<reference evidence="6" key="3">
    <citation type="submission" date="2025-04" db="UniProtKB">
        <authorList>
            <consortium name="RefSeq"/>
        </authorList>
    </citation>
    <scope>IDENTIFICATION</scope>
    <source>
        <strain evidence="6">CBS 781.70</strain>
    </source>
</reference>
<organism evidence="4">
    <name type="scientific">Eremomyces bilateralis CBS 781.70</name>
    <dbReference type="NCBI Taxonomy" id="1392243"/>
    <lineage>
        <taxon>Eukaryota</taxon>
        <taxon>Fungi</taxon>
        <taxon>Dikarya</taxon>
        <taxon>Ascomycota</taxon>
        <taxon>Pezizomycotina</taxon>
        <taxon>Dothideomycetes</taxon>
        <taxon>Dothideomycetes incertae sedis</taxon>
        <taxon>Eremomycetales</taxon>
        <taxon>Eremomycetaceae</taxon>
        <taxon>Eremomyces</taxon>
    </lineage>
</organism>
<evidence type="ECO:0000313" key="4">
    <source>
        <dbReference type="EMBL" id="KAF1812585.1"/>
    </source>
</evidence>
<gene>
    <name evidence="4 6" type="ORF">P152DRAFT_435848</name>
</gene>
<evidence type="ECO:0000259" key="2">
    <source>
        <dbReference type="Pfam" id="PF24173"/>
    </source>
</evidence>
<dbReference type="InterPro" id="IPR057567">
    <property type="entry name" value="TPR_TTI1_C"/>
</dbReference>
<dbReference type="Pfam" id="PF24173">
    <property type="entry name" value="TPR_TTI1_N"/>
    <property type="match status" value="1"/>
</dbReference>
<dbReference type="PANTHER" id="PTHR18460:SF3">
    <property type="entry name" value="TELO2-INTERACTING PROTEIN 1 HOMOLOG"/>
    <property type="match status" value="1"/>
</dbReference>
<feature type="compositionally biased region" description="Basic and acidic residues" evidence="1">
    <location>
        <begin position="892"/>
        <end position="902"/>
    </location>
</feature>
<dbReference type="PANTHER" id="PTHR18460">
    <property type="entry name" value="TEL2 INTERACTING PROTEIN 1 TTI1 FAMILY MEMBER"/>
    <property type="match status" value="1"/>
</dbReference>
<reference evidence="4 6" key="1">
    <citation type="submission" date="2020-01" db="EMBL/GenBank/DDBJ databases">
        <authorList>
            <consortium name="DOE Joint Genome Institute"/>
            <person name="Haridas S."/>
            <person name="Albert R."/>
            <person name="Binder M."/>
            <person name="Bloem J."/>
            <person name="Labutti K."/>
            <person name="Salamov A."/>
            <person name="Andreopoulos B."/>
            <person name="Baker S.E."/>
            <person name="Barry K."/>
            <person name="Bills G."/>
            <person name="Bluhm B.H."/>
            <person name="Cannon C."/>
            <person name="Castanera R."/>
            <person name="Culley D.E."/>
            <person name="Daum C."/>
            <person name="Ezra D."/>
            <person name="Gonzalez J.B."/>
            <person name="Henrissat B."/>
            <person name="Kuo A."/>
            <person name="Liang C."/>
            <person name="Lipzen A."/>
            <person name="Lutzoni F."/>
            <person name="Magnuson J."/>
            <person name="Mondo S."/>
            <person name="Nolan M."/>
            <person name="Ohm R."/>
            <person name="Pangilinan J."/>
            <person name="Park H.-J."/>
            <person name="Ramirez L."/>
            <person name="Alfaro M."/>
            <person name="Sun H."/>
            <person name="Tritt A."/>
            <person name="Yoshinaga Y."/>
            <person name="Zwiers L.-H."/>
            <person name="Turgeon B.G."/>
            <person name="Goodwin S.B."/>
            <person name="Spatafora J.W."/>
            <person name="Crous P.W."/>
            <person name="Grigoriev I.V."/>
        </authorList>
    </citation>
    <scope>NUCLEOTIDE SEQUENCE</scope>
    <source>
        <strain evidence="4 6">CBS 781.70</strain>
    </source>
</reference>
<dbReference type="Pfam" id="PF24181">
    <property type="entry name" value="TPR_TTI1_C"/>
    <property type="match status" value="1"/>
</dbReference>
<dbReference type="OrthoDB" id="49511at2759"/>
<dbReference type="RefSeq" id="XP_033534216.1">
    <property type="nucleotide sequence ID" value="XM_033677542.1"/>
</dbReference>